<gene>
    <name evidence="2" type="ORF">SAMN05444405_101283</name>
</gene>
<dbReference type="AlphaFoldDB" id="A0A1M4T4U2"/>
<sequence length="173" mass="19455">MKKSNLIKILTGLIFSLLLCGCCNQKKDVVDFKLFGDKILKAFNAHDATALTKFYSDDAILFDVKGDEMVRGKAAIEKYYAEYFRAFPDVKMEYAQIIASGDQVCFEIVMRATFTGPLAGPEGDIKPTGLKSVTKAAFLAKLTPEGLIKEDRTYYDELNWMKQLGLIKQNEKK</sequence>
<dbReference type="EMBL" id="FQTV01000001">
    <property type="protein sequence ID" value="SHE39516.1"/>
    <property type="molecule type" value="Genomic_DNA"/>
</dbReference>
<dbReference type="OrthoDB" id="9797498at2"/>
<dbReference type="InterPro" id="IPR037401">
    <property type="entry name" value="SnoaL-like"/>
</dbReference>
<dbReference type="Gene3D" id="3.10.450.50">
    <property type="match status" value="1"/>
</dbReference>
<dbReference type="PANTHER" id="PTHR38436:SF1">
    <property type="entry name" value="ESTER CYCLASE"/>
    <property type="match status" value="1"/>
</dbReference>
<dbReference type="InterPro" id="IPR032710">
    <property type="entry name" value="NTF2-like_dom_sf"/>
</dbReference>
<dbReference type="Pfam" id="PF12680">
    <property type="entry name" value="SnoaL_2"/>
    <property type="match status" value="1"/>
</dbReference>
<dbReference type="GO" id="GO:0030638">
    <property type="term" value="P:polyketide metabolic process"/>
    <property type="evidence" value="ECO:0007669"/>
    <property type="project" value="InterPro"/>
</dbReference>
<name>A0A1M4T4U2_9BACE</name>
<organism evidence="2 3">
    <name type="scientific">Bacteroides luti</name>
    <dbReference type="NCBI Taxonomy" id="1297750"/>
    <lineage>
        <taxon>Bacteria</taxon>
        <taxon>Pseudomonadati</taxon>
        <taxon>Bacteroidota</taxon>
        <taxon>Bacteroidia</taxon>
        <taxon>Bacteroidales</taxon>
        <taxon>Bacteroidaceae</taxon>
        <taxon>Bacteroides</taxon>
    </lineage>
</organism>
<dbReference type="SUPFAM" id="SSF54427">
    <property type="entry name" value="NTF2-like"/>
    <property type="match status" value="1"/>
</dbReference>
<feature type="domain" description="SnoaL-like" evidence="1">
    <location>
        <begin position="40"/>
        <end position="139"/>
    </location>
</feature>
<dbReference type="PROSITE" id="PS51257">
    <property type="entry name" value="PROKAR_LIPOPROTEIN"/>
    <property type="match status" value="1"/>
</dbReference>
<dbReference type="Proteomes" id="UP000184509">
    <property type="component" value="Unassembled WGS sequence"/>
</dbReference>
<keyword evidence="3" id="KW-1185">Reference proteome</keyword>
<evidence type="ECO:0000313" key="3">
    <source>
        <dbReference type="Proteomes" id="UP000184509"/>
    </source>
</evidence>
<evidence type="ECO:0000313" key="2">
    <source>
        <dbReference type="EMBL" id="SHE39516.1"/>
    </source>
</evidence>
<reference evidence="2 3" key="1">
    <citation type="submission" date="2016-11" db="EMBL/GenBank/DDBJ databases">
        <authorList>
            <person name="Jaros S."/>
            <person name="Januszkiewicz K."/>
            <person name="Wedrychowicz H."/>
        </authorList>
    </citation>
    <scope>NUCLEOTIDE SEQUENCE [LARGE SCALE GENOMIC DNA]</scope>
    <source>
        <strain evidence="2 3">DSM 26991</strain>
    </source>
</reference>
<proteinExistence type="predicted"/>
<dbReference type="InterPro" id="IPR009959">
    <property type="entry name" value="Cyclase_SnoaL-like"/>
</dbReference>
<dbReference type="PANTHER" id="PTHR38436">
    <property type="entry name" value="POLYKETIDE CYCLASE SNOAL-LIKE DOMAIN"/>
    <property type="match status" value="1"/>
</dbReference>
<dbReference type="STRING" id="1297750.SAMN05444405_101283"/>
<protein>
    <recommendedName>
        <fullName evidence="1">SnoaL-like domain-containing protein</fullName>
    </recommendedName>
</protein>
<evidence type="ECO:0000259" key="1">
    <source>
        <dbReference type="Pfam" id="PF12680"/>
    </source>
</evidence>
<dbReference type="RefSeq" id="WP_073398719.1">
    <property type="nucleotide sequence ID" value="NZ_FQTV01000001.1"/>
</dbReference>
<accession>A0A1M4T4U2</accession>